<feature type="domain" description="Thioredoxin" evidence="3">
    <location>
        <begin position="36"/>
        <end position="196"/>
    </location>
</feature>
<evidence type="ECO:0000256" key="2">
    <source>
        <dbReference type="SAM" id="SignalP"/>
    </source>
</evidence>
<comment type="caution">
    <text evidence="4">The sequence shown here is derived from an EMBL/GenBank/DDBJ whole genome shotgun (WGS) entry which is preliminary data.</text>
</comment>
<keyword evidence="2" id="KW-0732">Signal</keyword>
<accession>A0A412G3Q1</accession>
<keyword evidence="5" id="KW-1185">Reference proteome</keyword>
<organism evidence="4 5">
    <name type="scientific">Holdemania filiformis</name>
    <dbReference type="NCBI Taxonomy" id="61171"/>
    <lineage>
        <taxon>Bacteria</taxon>
        <taxon>Bacillati</taxon>
        <taxon>Bacillota</taxon>
        <taxon>Erysipelotrichia</taxon>
        <taxon>Erysipelotrichales</taxon>
        <taxon>Erysipelotrichaceae</taxon>
        <taxon>Holdemania</taxon>
    </lineage>
</organism>
<dbReference type="AlphaFoldDB" id="A0A412G3Q1"/>
<feature type="chain" id="PRO_5039355121" description="Thioredoxin domain-containing protein" evidence="2">
    <location>
        <begin position="21"/>
        <end position="210"/>
    </location>
</feature>
<evidence type="ECO:0000313" key="5">
    <source>
        <dbReference type="Proteomes" id="UP000284178"/>
    </source>
</evidence>
<evidence type="ECO:0000256" key="1">
    <source>
        <dbReference type="SAM" id="MobiDB-lite"/>
    </source>
</evidence>
<proteinExistence type="predicted"/>
<dbReference type="PROSITE" id="PS51257">
    <property type="entry name" value="PROKAR_LIPOPROTEIN"/>
    <property type="match status" value="1"/>
</dbReference>
<name>A0A412G3Q1_9FIRM</name>
<sequence>MRRKLVILLGALMLSGCATAPEAKPTPSLTPSPAIEQTPMPLPAATPDPTVNDKSADLSAYEGFTDEQNAFVEISLEASLEKIEQGESFMIYYGKPNCPWCIEAVPVLNEAAKENGAVVYYVDTSKPENYSEAMIEKIMTLFEGWLLKDEEGEEGFYVPDVALVLNGRVAANHIATVDSHDPYAAPMSEAEQAELKQIYTEMIKKLTSAA</sequence>
<evidence type="ECO:0000259" key="3">
    <source>
        <dbReference type="PROSITE" id="PS51352"/>
    </source>
</evidence>
<protein>
    <recommendedName>
        <fullName evidence="3">Thioredoxin domain-containing protein</fullName>
    </recommendedName>
</protein>
<dbReference type="CDD" id="cd02947">
    <property type="entry name" value="TRX_family"/>
    <property type="match status" value="1"/>
</dbReference>
<dbReference type="EMBL" id="QRUP01000006">
    <property type="protein sequence ID" value="RGR75038.1"/>
    <property type="molecule type" value="Genomic_DNA"/>
</dbReference>
<gene>
    <name evidence="4" type="ORF">DWY25_06350</name>
</gene>
<reference evidence="4 5" key="1">
    <citation type="submission" date="2018-08" db="EMBL/GenBank/DDBJ databases">
        <title>A genome reference for cultivated species of the human gut microbiota.</title>
        <authorList>
            <person name="Zou Y."/>
            <person name="Xue W."/>
            <person name="Luo G."/>
        </authorList>
    </citation>
    <scope>NUCLEOTIDE SEQUENCE [LARGE SCALE GENOMIC DNA]</scope>
    <source>
        <strain evidence="4 5">AF24-29</strain>
    </source>
</reference>
<dbReference type="InterPro" id="IPR036249">
    <property type="entry name" value="Thioredoxin-like_sf"/>
</dbReference>
<dbReference type="RefSeq" id="WP_117894534.1">
    <property type="nucleotide sequence ID" value="NZ_CABJCV010000006.1"/>
</dbReference>
<evidence type="ECO:0000313" key="4">
    <source>
        <dbReference type="EMBL" id="RGR75038.1"/>
    </source>
</evidence>
<dbReference type="InterPro" id="IPR013766">
    <property type="entry name" value="Thioredoxin_domain"/>
</dbReference>
<dbReference type="SUPFAM" id="SSF52833">
    <property type="entry name" value="Thioredoxin-like"/>
    <property type="match status" value="1"/>
</dbReference>
<dbReference type="GeneID" id="83015025"/>
<dbReference type="PROSITE" id="PS51352">
    <property type="entry name" value="THIOREDOXIN_2"/>
    <property type="match status" value="1"/>
</dbReference>
<feature type="signal peptide" evidence="2">
    <location>
        <begin position="1"/>
        <end position="20"/>
    </location>
</feature>
<feature type="region of interest" description="Disordered" evidence="1">
    <location>
        <begin position="21"/>
        <end position="53"/>
    </location>
</feature>
<dbReference type="Proteomes" id="UP000284178">
    <property type="component" value="Unassembled WGS sequence"/>
</dbReference>
<dbReference type="Gene3D" id="3.40.30.10">
    <property type="entry name" value="Glutaredoxin"/>
    <property type="match status" value="1"/>
</dbReference>